<accession>A0ABU6SU19</accession>
<proteinExistence type="predicted"/>
<dbReference type="PANTHER" id="PTHR33443">
    <property type="entry name" value="ZGC:112980"/>
    <property type="match status" value="1"/>
</dbReference>
<reference evidence="2 3" key="1">
    <citation type="journal article" date="2023" name="Plants (Basel)">
        <title>Bridging the Gap: Combining Genomics and Transcriptomics Approaches to Understand Stylosanthes scabra, an Orphan Legume from the Brazilian Caatinga.</title>
        <authorList>
            <person name="Ferreira-Neto J.R.C."/>
            <person name="da Silva M.D."/>
            <person name="Binneck E."/>
            <person name="de Melo N.F."/>
            <person name="da Silva R.H."/>
            <person name="de Melo A.L.T.M."/>
            <person name="Pandolfi V."/>
            <person name="Bustamante F.O."/>
            <person name="Brasileiro-Vidal A.C."/>
            <person name="Benko-Iseppon A.M."/>
        </authorList>
    </citation>
    <scope>NUCLEOTIDE SEQUENCE [LARGE SCALE GENOMIC DNA]</scope>
    <source>
        <tissue evidence="2">Leaves</tissue>
    </source>
</reference>
<protein>
    <submittedName>
        <fullName evidence="2">Uncharacterized protein</fullName>
    </submittedName>
</protein>
<evidence type="ECO:0000313" key="3">
    <source>
        <dbReference type="Proteomes" id="UP001341840"/>
    </source>
</evidence>
<keyword evidence="3" id="KW-1185">Reference proteome</keyword>
<gene>
    <name evidence="2" type="ORF">PIB30_082045</name>
</gene>
<feature type="compositionally biased region" description="Pro residues" evidence="1">
    <location>
        <begin position="32"/>
        <end position="42"/>
    </location>
</feature>
<organism evidence="2 3">
    <name type="scientific">Stylosanthes scabra</name>
    <dbReference type="NCBI Taxonomy" id="79078"/>
    <lineage>
        <taxon>Eukaryota</taxon>
        <taxon>Viridiplantae</taxon>
        <taxon>Streptophyta</taxon>
        <taxon>Embryophyta</taxon>
        <taxon>Tracheophyta</taxon>
        <taxon>Spermatophyta</taxon>
        <taxon>Magnoliopsida</taxon>
        <taxon>eudicotyledons</taxon>
        <taxon>Gunneridae</taxon>
        <taxon>Pentapetalae</taxon>
        <taxon>rosids</taxon>
        <taxon>fabids</taxon>
        <taxon>Fabales</taxon>
        <taxon>Fabaceae</taxon>
        <taxon>Papilionoideae</taxon>
        <taxon>50 kb inversion clade</taxon>
        <taxon>dalbergioids sensu lato</taxon>
        <taxon>Dalbergieae</taxon>
        <taxon>Pterocarpus clade</taxon>
        <taxon>Stylosanthes</taxon>
    </lineage>
</organism>
<feature type="compositionally biased region" description="Basic and acidic residues" evidence="1">
    <location>
        <begin position="13"/>
        <end position="28"/>
    </location>
</feature>
<dbReference type="InterPro" id="IPR053234">
    <property type="entry name" value="RPM1_Interactor"/>
</dbReference>
<evidence type="ECO:0000256" key="1">
    <source>
        <dbReference type="SAM" id="MobiDB-lite"/>
    </source>
</evidence>
<name>A0ABU6SU19_9FABA</name>
<evidence type="ECO:0000313" key="2">
    <source>
        <dbReference type="EMBL" id="MED6139248.1"/>
    </source>
</evidence>
<sequence>MAVKRKKSASYKSTEKKAKTSEERKMKEASPSPSPSPPPTPPEENEVRAIACLKMLNDMQRFEESHDCFILGFDPYEPVSLSQCDDLDVSVVAEKGQVACRDYPHSRHQCIKFPFKTTSHEKHCELCYCYVCDVAAPCKYWRTHEGHCHAENTTVWKDVRQGMRQSKRALCPPTGEYKSTYVSSTSPT</sequence>
<feature type="region of interest" description="Disordered" evidence="1">
    <location>
        <begin position="1"/>
        <end position="44"/>
    </location>
</feature>
<comment type="caution">
    <text evidence="2">The sequence shown here is derived from an EMBL/GenBank/DDBJ whole genome shotgun (WGS) entry which is preliminary data.</text>
</comment>
<dbReference type="EMBL" id="JASCZI010061663">
    <property type="protein sequence ID" value="MED6139248.1"/>
    <property type="molecule type" value="Genomic_DNA"/>
</dbReference>
<dbReference type="PANTHER" id="PTHR33443:SF30">
    <property type="entry name" value="SARCOSINE DEHYDROGENASE-2C PROTEIN"/>
    <property type="match status" value="1"/>
</dbReference>
<dbReference type="Proteomes" id="UP001341840">
    <property type="component" value="Unassembled WGS sequence"/>
</dbReference>